<name>A0A9D4MB42_DREPO</name>
<reference evidence="1" key="1">
    <citation type="journal article" date="2019" name="bioRxiv">
        <title>The Genome of the Zebra Mussel, Dreissena polymorpha: A Resource for Invasive Species Research.</title>
        <authorList>
            <person name="McCartney M.A."/>
            <person name="Auch B."/>
            <person name="Kono T."/>
            <person name="Mallez S."/>
            <person name="Zhang Y."/>
            <person name="Obille A."/>
            <person name="Becker A."/>
            <person name="Abrahante J.E."/>
            <person name="Garbe J."/>
            <person name="Badalamenti J.P."/>
            <person name="Herman A."/>
            <person name="Mangelson H."/>
            <person name="Liachko I."/>
            <person name="Sullivan S."/>
            <person name="Sone E.D."/>
            <person name="Koren S."/>
            <person name="Silverstein K.A.T."/>
            <person name="Beckman K.B."/>
            <person name="Gohl D.M."/>
        </authorList>
    </citation>
    <scope>NUCLEOTIDE SEQUENCE</scope>
    <source>
        <strain evidence="1">Duluth1</strain>
        <tissue evidence="1">Whole animal</tissue>
    </source>
</reference>
<comment type="caution">
    <text evidence="1">The sequence shown here is derived from an EMBL/GenBank/DDBJ whole genome shotgun (WGS) entry which is preliminary data.</text>
</comment>
<protein>
    <submittedName>
        <fullName evidence="1">Uncharacterized protein</fullName>
    </submittedName>
</protein>
<evidence type="ECO:0000313" key="2">
    <source>
        <dbReference type="Proteomes" id="UP000828390"/>
    </source>
</evidence>
<gene>
    <name evidence="1" type="ORF">DPMN_036566</name>
</gene>
<organism evidence="1 2">
    <name type="scientific">Dreissena polymorpha</name>
    <name type="common">Zebra mussel</name>
    <name type="synonym">Mytilus polymorpha</name>
    <dbReference type="NCBI Taxonomy" id="45954"/>
    <lineage>
        <taxon>Eukaryota</taxon>
        <taxon>Metazoa</taxon>
        <taxon>Spiralia</taxon>
        <taxon>Lophotrochozoa</taxon>
        <taxon>Mollusca</taxon>
        <taxon>Bivalvia</taxon>
        <taxon>Autobranchia</taxon>
        <taxon>Heteroconchia</taxon>
        <taxon>Euheterodonta</taxon>
        <taxon>Imparidentia</taxon>
        <taxon>Neoheterodontei</taxon>
        <taxon>Myida</taxon>
        <taxon>Dreissenoidea</taxon>
        <taxon>Dreissenidae</taxon>
        <taxon>Dreissena</taxon>
    </lineage>
</organism>
<dbReference type="EMBL" id="JAIWYP010000002">
    <property type="protein sequence ID" value="KAH3873333.1"/>
    <property type="molecule type" value="Genomic_DNA"/>
</dbReference>
<evidence type="ECO:0000313" key="1">
    <source>
        <dbReference type="EMBL" id="KAH3873333.1"/>
    </source>
</evidence>
<reference evidence="1" key="2">
    <citation type="submission" date="2020-11" db="EMBL/GenBank/DDBJ databases">
        <authorList>
            <person name="McCartney M.A."/>
            <person name="Auch B."/>
            <person name="Kono T."/>
            <person name="Mallez S."/>
            <person name="Becker A."/>
            <person name="Gohl D.M."/>
            <person name="Silverstein K.A.T."/>
            <person name="Koren S."/>
            <person name="Bechman K.B."/>
            <person name="Herman A."/>
            <person name="Abrahante J.E."/>
            <person name="Garbe J."/>
        </authorList>
    </citation>
    <scope>NUCLEOTIDE SEQUENCE</scope>
    <source>
        <strain evidence="1">Duluth1</strain>
        <tissue evidence="1">Whole animal</tissue>
    </source>
</reference>
<proteinExistence type="predicted"/>
<dbReference type="AlphaFoldDB" id="A0A9D4MB42"/>
<sequence length="60" mass="6665">MGGTSSELQNLAHILYEKEEAYGIEVITEKSKIAVNSTTNINADITINSEKLEKVTSFKY</sequence>
<dbReference type="Proteomes" id="UP000828390">
    <property type="component" value="Unassembled WGS sequence"/>
</dbReference>
<keyword evidence="2" id="KW-1185">Reference proteome</keyword>
<accession>A0A9D4MB42</accession>